<sequence>MLRFSYVVSSLVAAAAAKSPQIRPLIPLNGQCLTIAKAVVDSDQRATRGGVVDEVSPFVKLEVVPSTRDPASLVHLRSGENNLFLRPVHHRRLVMDLVAGVAESPNEDTSDALACTLFQPVFPPDQPDTVWFRYVPDQRRVFSFGAGSEVADVAVVFSQDARYTTFYEFSPWVSFGDKMKAKEEEIRSRDLEIQSLRALLGAREDEVRSVQRQLADRDDEIGGLEGEVAASEAYVEKWDARLEDAMLTLQSTVASAWEAFQVNVSSGIVKLAGGFNRFDRVLKLQEAK</sequence>
<comment type="caution">
    <text evidence="2">The sequence shown here is derived from an EMBL/GenBank/DDBJ whole genome shotgun (WGS) entry which is preliminary data.</text>
</comment>
<feature type="chain" id="PRO_5043953607" evidence="1">
    <location>
        <begin position="18"/>
        <end position="288"/>
    </location>
</feature>
<dbReference type="Proteomes" id="UP001154282">
    <property type="component" value="Unassembled WGS sequence"/>
</dbReference>
<dbReference type="Gene3D" id="2.80.10.50">
    <property type="match status" value="1"/>
</dbReference>
<name>A0AAV0KIP2_9ROSI</name>
<gene>
    <name evidence="2" type="ORF">LITE_LOCUS18808</name>
</gene>
<dbReference type="EMBL" id="CAMGYJ010000005">
    <property type="protein sequence ID" value="CAI0421577.1"/>
    <property type="molecule type" value="Genomic_DNA"/>
</dbReference>
<accession>A0AAV0KIP2</accession>
<proteinExistence type="predicted"/>
<organism evidence="2 3">
    <name type="scientific">Linum tenue</name>
    <dbReference type="NCBI Taxonomy" id="586396"/>
    <lineage>
        <taxon>Eukaryota</taxon>
        <taxon>Viridiplantae</taxon>
        <taxon>Streptophyta</taxon>
        <taxon>Embryophyta</taxon>
        <taxon>Tracheophyta</taxon>
        <taxon>Spermatophyta</taxon>
        <taxon>Magnoliopsida</taxon>
        <taxon>eudicotyledons</taxon>
        <taxon>Gunneridae</taxon>
        <taxon>Pentapetalae</taxon>
        <taxon>rosids</taxon>
        <taxon>fabids</taxon>
        <taxon>Malpighiales</taxon>
        <taxon>Linaceae</taxon>
        <taxon>Linum</taxon>
    </lineage>
</organism>
<evidence type="ECO:0000256" key="1">
    <source>
        <dbReference type="SAM" id="SignalP"/>
    </source>
</evidence>
<evidence type="ECO:0000313" key="2">
    <source>
        <dbReference type="EMBL" id="CAI0421577.1"/>
    </source>
</evidence>
<feature type="signal peptide" evidence="1">
    <location>
        <begin position="1"/>
        <end position="17"/>
    </location>
</feature>
<evidence type="ECO:0000313" key="3">
    <source>
        <dbReference type="Proteomes" id="UP001154282"/>
    </source>
</evidence>
<reference evidence="2" key="1">
    <citation type="submission" date="2022-08" db="EMBL/GenBank/DDBJ databases">
        <authorList>
            <person name="Gutierrez-Valencia J."/>
        </authorList>
    </citation>
    <scope>NUCLEOTIDE SEQUENCE</scope>
</reference>
<protein>
    <submittedName>
        <fullName evidence="2">Uncharacterized protein</fullName>
    </submittedName>
</protein>
<dbReference type="AlphaFoldDB" id="A0AAV0KIP2"/>
<keyword evidence="1" id="KW-0732">Signal</keyword>
<keyword evidence="3" id="KW-1185">Reference proteome</keyword>